<organism evidence="2 3">
    <name type="scientific">Streptomyces aureoversilis</name>
    <dbReference type="NCBI Taxonomy" id="67277"/>
    <lineage>
        <taxon>Bacteria</taxon>
        <taxon>Bacillati</taxon>
        <taxon>Actinomycetota</taxon>
        <taxon>Actinomycetes</taxon>
        <taxon>Kitasatosporales</taxon>
        <taxon>Streptomycetaceae</taxon>
        <taxon>Streptomyces</taxon>
    </lineage>
</organism>
<evidence type="ECO:0008006" key="4">
    <source>
        <dbReference type="Google" id="ProtNLM"/>
    </source>
</evidence>
<feature type="compositionally biased region" description="Pro residues" evidence="1">
    <location>
        <begin position="105"/>
        <end position="118"/>
    </location>
</feature>
<dbReference type="EMBL" id="JBHSKJ010000013">
    <property type="protein sequence ID" value="MFC5147477.1"/>
    <property type="molecule type" value="Genomic_DNA"/>
</dbReference>
<dbReference type="RefSeq" id="WP_382045320.1">
    <property type="nucleotide sequence ID" value="NZ_JBHSKJ010000013.1"/>
</dbReference>
<reference evidence="3" key="1">
    <citation type="journal article" date="2019" name="Int. J. Syst. Evol. Microbiol.">
        <title>The Global Catalogue of Microorganisms (GCM) 10K type strain sequencing project: providing services to taxonomists for standard genome sequencing and annotation.</title>
        <authorList>
            <consortium name="The Broad Institute Genomics Platform"/>
            <consortium name="The Broad Institute Genome Sequencing Center for Infectious Disease"/>
            <person name="Wu L."/>
            <person name="Ma J."/>
        </authorList>
    </citation>
    <scope>NUCLEOTIDE SEQUENCE [LARGE SCALE GENOMIC DNA]</scope>
    <source>
        <strain evidence="3">CGMCC 4.1641</strain>
    </source>
</reference>
<sequence>MGVFLAVAGCSGSSSGDKVPQPGAFPEMTSAASHSLPIDPYLLTHDQADRLDSAQRTLVERCMRRFGVTYRPAAPATPFRPKTRTQYRYGITDPSAAARYGFAPPGSPRTPPPPPASPPLSAEASIVLTGTDDPKVKPGSGAAKGGQRVNGHRVPPGGCTGEARSALRADNAEAGGDAPVADRINAGSFERSQRDPRVVRVFARWASCMKERGFPSYADPLEAGADAAWRTPEPSAEERETAAADARCKEEHNVVGVWFAVDAAYQRQEIDRNAKELAAVRAELAARQELAGAALGTLPPRP</sequence>
<feature type="region of interest" description="Disordered" evidence="1">
    <location>
        <begin position="11"/>
        <end position="30"/>
    </location>
</feature>
<keyword evidence="3" id="KW-1185">Reference proteome</keyword>
<accession>A0ABW0A1Q1</accession>
<evidence type="ECO:0000313" key="2">
    <source>
        <dbReference type="EMBL" id="MFC5147477.1"/>
    </source>
</evidence>
<feature type="region of interest" description="Disordered" evidence="1">
    <location>
        <begin position="96"/>
        <end position="157"/>
    </location>
</feature>
<proteinExistence type="predicted"/>
<name>A0ABW0A1Q1_9ACTN</name>
<dbReference type="Proteomes" id="UP001596222">
    <property type="component" value="Unassembled WGS sequence"/>
</dbReference>
<protein>
    <recommendedName>
        <fullName evidence="4">Lipoprotein</fullName>
    </recommendedName>
</protein>
<gene>
    <name evidence="2" type="ORF">ACFPP6_22655</name>
</gene>
<evidence type="ECO:0000256" key="1">
    <source>
        <dbReference type="SAM" id="MobiDB-lite"/>
    </source>
</evidence>
<comment type="caution">
    <text evidence="2">The sequence shown here is derived from an EMBL/GenBank/DDBJ whole genome shotgun (WGS) entry which is preliminary data.</text>
</comment>
<evidence type="ECO:0000313" key="3">
    <source>
        <dbReference type="Proteomes" id="UP001596222"/>
    </source>
</evidence>